<dbReference type="Gene3D" id="1.10.287.90">
    <property type="match status" value="1"/>
</dbReference>
<evidence type="ECO:0000256" key="11">
    <source>
        <dbReference type="ARBA" id="ARBA00023136"/>
    </source>
</evidence>
<evidence type="ECO:0000256" key="9">
    <source>
        <dbReference type="ARBA" id="ARBA00022989"/>
    </source>
</evidence>
<dbReference type="Proteomes" id="UP000006765">
    <property type="component" value="Unassembled WGS sequence"/>
</dbReference>
<dbReference type="SUPFAM" id="SSF49503">
    <property type="entry name" value="Cupredoxins"/>
    <property type="match status" value="1"/>
</dbReference>
<comment type="subcellular location">
    <subcellularLocation>
        <location evidence="14">Cell membrane</location>
        <topology evidence="14">Multi-pass membrane protein</topology>
    </subcellularLocation>
    <subcellularLocation>
        <location evidence="1">Membrane</location>
        <topology evidence="1">Multi-pass membrane protein</topology>
    </subcellularLocation>
</comment>
<feature type="domain" description="Cytochrome oxidase subunit II transmembrane region profile" evidence="19">
    <location>
        <begin position="37"/>
        <end position="132"/>
    </location>
</feature>
<feature type="signal peptide" evidence="17">
    <location>
        <begin position="1"/>
        <end position="22"/>
    </location>
</feature>
<evidence type="ECO:0000313" key="20">
    <source>
        <dbReference type="EMBL" id="EKE44418.1"/>
    </source>
</evidence>
<name>K2HA56_9RHOB</name>
<dbReference type="InterPro" id="IPR036257">
    <property type="entry name" value="Cyt_c_oxidase_su2_TM_sf"/>
</dbReference>
<keyword evidence="10 15" id="KW-0186">Copper</keyword>
<evidence type="ECO:0000256" key="2">
    <source>
        <dbReference type="ARBA" id="ARBA00007866"/>
    </source>
</evidence>
<keyword evidence="8 14" id="KW-0249">Electron transport</keyword>
<organism evidence="20 21">
    <name type="scientific">Oceaniovalibus guishaninsula JLT2003</name>
    <dbReference type="NCBI Taxonomy" id="1231392"/>
    <lineage>
        <taxon>Bacteria</taxon>
        <taxon>Pseudomonadati</taxon>
        <taxon>Pseudomonadota</taxon>
        <taxon>Alphaproteobacteria</taxon>
        <taxon>Rhodobacterales</taxon>
        <taxon>Roseobacteraceae</taxon>
        <taxon>Oceaniovalibus</taxon>
    </lineage>
</organism>
<protein>
    <recommendedName>
        <fullName evidence="15">Cytochrome c oxidase subunit 2</fullName>
        <ecNumber evidence="15">7.1.1.9</ecNumber>
    </recommendedName>
</protein>
<evidence type="ECO:0000256" key="12">
    <source>
        <dbReference type="ARBA" id="ARBA00024688"/>
    </source>
</evidence>
<gene>
    <name evidence="20" type="ORF">OCGS_1256</name>
</gene>
<feature type="chain" id="PRO_5003860542" description="Cytochrome c oxidase subunit 2" evidence="17">
    <location>
        <begin position="23"/>
        <end position="302"/>
    </location>
</feature>
<feature type="transmembrane region" description="Helical" evidence="16">
    <location>
        <begin position="104"/>
        <end position="126"/>
    </location>
</feature>
<dbReference type="CDD" id="cd13912">
    <property type="entry name" value="CcO_II_C"/>
    <property type="match status" value="1"/>
</dbReference>
<keyword evidence="21" id="KW-1185">Reference proteome</keyword>
<keyword evidence="7" id="KW-1278">Translocase</keyword>
<keyword evidence="9 16" id="KW-1133">Transmembrane helix</keyword>
<dbReference type="PROSITE" id="PS50999">
    <property type="entry name" value="COX2_TM"/>
    <property type="match status" value="1"/>
</dbReference>
<dbReference type="STRING" id="1231392.OCGS_1256"/>
<keyword evidence="17" id="KW-0732">Signal</keyword>
<evidence type="ECO:0000256" key="17">
    <source>
        <dbReference type="SAM" id="SignalP"/>
    </source>
</evidence>
<evidence type="ECO:0000313" key="21">
    <source>
        <dbReference type="Proteomes" id="UP000006765"/>
    </source>
</evidence>
<keyword evidence="11 16" id="KW-0472">Membrane</keyword>
<reference evidence="20 21" key="1">
    <citation type="journal article" date="2012" name="J. Bacteriol.">
        <title>Draft Genome Sequence of Oceaniovalibus guishaninsula JLT2003T.</title>
        <authorList>
            <person name="Tang K."/>
            <person name="Liu K."/>
            <person name="Jiao N."/>
        </authorList>
    </citation>
    <scope>NUCLEOTIDE SEQUENCE [LARGE SCALE GENOMIC DNA]</scope>
    <source>
        <strain evidence="20 21">JLT2003</strain>
    </source>
</reference>
<comment type="caution">
    <text evidence="20">The sequence shown here is derived from an EMBL/GenBank/DDBJ whole genome shotgun (WGS) entry which is preliminary data.</text>
</comment>
<sequence>MRLSRLPVAAAAWFFAAIAAHAQDTDNIRGDLPIIGAPKPAGIDFQPASSDIAHDLQWLDGMVLIIITAITLLVIGLLGVVLVRYNHRRNPTPRTFTHNTPVEITWTIGPIVILIFIGAFSLPVLFEEQTIPEGDITIKTTGFQWYWNYEYPDYEFNFDSYMIGSPATGGDYRLTPEVVLQLQQAGYTEDEFRLATDTAMVVPVGKNIVVQVTGADVIHSWTIPAFGVKQDGVPGRLAELWFNAEEEGIYFGQCSELCGIAHAFMPITVKVVSEAEYEAWLDRAIEEYGGTRPEAQTAALVE</sequence>
<dbReference type="GO" id="GO:0016491">
    <property type="term" value="F:oxidoreductase activity"/>
    <property type="evidence" value="ECO:0007669"/>
    <property type="project" value="InterPro"/>
</dbReference>
<evidence type="ECO:0000259" key="19">
    <source>
        <dbReference type="PROSITE" id="PS50999"/>
    </source>
</evidence>
<evidence type="ECO:0000256" key="14">
    <source>
        <dbReference type="RuleBase" id="RU000456"/>
    </source>
</evidence>
<evidence type="ECO:0000259" key="18">
    <source>
        <dbReference type="PROSITE" id="PS50857"/>
    </source>
</evidence>
<evidence type="ECO:0000256" key="3">
    <source>
        <dbReference type="ARBA" id="ARBA00022448"/>
    </source>
</evidence>
<evidence type="ECO:0000256" key="4">
    <source>
        <dbReference type="ARBA" id="ARBA00022660"/>
    </source>
</evidence>
<dbReference type="NCBIfam" id="TIGR02866">
    <property type="entry name" value="CoxB"/>
    <property type="match status" value="1"/>
</dbReference>
<dbReference type="PATRIC" id="fig|1231392.3.peg.1261"/>
<proteinExistence type="inferred from homology"/>
<dbReference type="InterPro" id="IPR034210">
    <property type="entry name" value="CcO_II_C"/>
</dbReference>
<dbReference type="GO" id="GO:0004129">
    <property type="term" value="F:cytochrome-c oxidase activity"/>
    <property type="evidence" value="ECO:0007669"/>
    <property type="project" value="UniProtKB-EC"/>
</dbReference>
<comment type="catalytic activity">
    <reaction evidence="13 15">
        <text>4 Fe(II)-[cytochrome c] + O2 + 8 H(+)(in) = 4 Fe(III)-[cytochrome c] + 2 H2O + 4 H(+)(out)</text>
        <dbReference type="Rhea" id="RHEA:11436"/>
        <dbReference type="Rhea" id="RHEA-COMP:10350"/>
        <dbReference type="Rhea" id="RHEA-COMP:14399"/>
        <dbReference type="ChEBI" id="CHEBI:15377"/>
        <dbReference type="ChEBI" id="CHEBI:15378"/>
        <dbReference type="ChEBI" id="CHEBI:15379"/>
        <dbReference type="ChEBI" id="CHEBI:29033"/>
        <dbReference type="ChEBI" id="CHEBI:29034"/>
        <dbReference type="EC" id="7.1.1.9"/>
    </reaction>
</comment>
<evidence type="ECO:0000256" key="10">
    <source>
        <dbReference type="ARBA" id="ARBA00023008"/>
    </source>
</evidence>
<dbReference type="PROSITE" id="PS00078">
    <property type="entry name" value="COX2"/>
    <property type="match status" value="1"/>
</dbReference>
<dbReference type="eggNOG" id="COG1622">
    <property type="taxonomic scope" value="Bacteria"/>
</dbReference>
<dbReference type="OrthoDB" id="9781261at2"/>
<feature type="transmembrane region" description="Helical" evidence="16">
    <location>
        <begin position="62"/>
        <end position="83"/>
    </location>
</feature>
<dbReference type="InterPro" id="IPR001505">
    <property type="entry name" value="Copper_CuA"/>
</dbReference>
<evidence type="ECO:0000256" key="15">
    <source>
        <dbReference type="RuleBase" id="RU004024"/>
    </source>
</evidence>
<dbReference type="InterPro" id="IPR045187">
    <property type="entry name" value="CcO_II"/>
</dbReference>
<keyword evidence="3 14" id="KW-0813">Transport</keyword>
<evidence type="ECO:0000256" key="6">
    <source>
        <dbReference type="ARBA" id="ARBA00022723"/>
    </source>
</evidence>
<comment type="similarity">
    <text evidence="2 14">Belongs to the cytochrome c oxidase subunit 2 family.</text>
</comment>
<feature type="domain" description="Cytochrome oxidase subunit II copper A binding" evidence="18">
    <location>
        <begin position="133"/>
        <end position="283"/>
    </location>
</feature>
<dbReference type="PRINTS" id="PR01166">
    <property type="entry name" value="CYCOXIDASEII"/>
</dbReference>
<dbReference type="GO" id="GO:0005507">
    <property type="term" value="F:copper ion binding"/>
    <property type="evidence" value="ECO:0007669"/>
    <property type="project" value="InterPro"/>
</dbReference>
<keyword evidence="4 14" id="KW-0679">Respiratory chain</keyword>
<dbReference type="PROSITE" id="PS50857">
    <property type="entry name" value="COX2_CUA"/>
    <property type="match status" value="1"/>
</dbReference>
<keyword evidence="5 14" id="KW-0812">Transmembrane</keyword>
<dbReference type="EMBL" id="AMGO01000021">
    <property type="protein sequence ID" value="EKE44418.1"/>
    <property type="molecule type" value="Genomic_DNA"/>
</dbReference>
<dbReference type="GO" id="GO:0042773">
    <property type="term" value="P:ATP synthesis coupled electron transport"/>
    <property type="evidence" value="ECO:0007669"/>
    <property type="project" value="TreeGrafter"/>
</dbReference>
<evidence type="ECO:0000256" key="7">
    <source>
        <dbReference type="ARBA" id="ARBA00022967"/>
    </source>
</evidence>
<dbReference type="PANTHER" id="PTHR22888">
    <property type="entry name" value="CYTOCHROME C OXIDASE, SUBUNIT II"/>
    <property type="match status" value="1"/>
</dbReference>
<dbReference type="EC" id="7.1.1.9" evidence="15"/>
<dbReference type="Gene3D" id="2.60.40.420">
    <property type="entry name" value="Cupredoxins - blue copper proteins"/>
    <property type="match status" value="1"/>
</dbReference>
<dbReference type="Pfam" id="PF00116">
    <property type="entry name" value="COX2"/>
    <property type="match status" value="1"/>
</dbReference>
<evidence type="ECO:0000256" key="8">
    <source>
        <dbReference type="ARBA" id="ARBA00022982"/>
    </source>
</evidence>
<evidence type="ECO:0000256" key="1">
    <source>
        <dbReference type="ARBA" id="ARBA00004141"/>
    </source>
</evidence>
<dbReference type="AlphaFoldDB" id="K2HA56"/>
<dbReference type="InterPro" id="IPR014222">
    <property type="entry name" value="Cyt_c_oxidase_su2"/>
</dbReference>
<accession>K2HA56</accession>
<dbReference type="InterPro" id="IPR008972">
    <property type="entry name" value="Cupredoxin"/>
</dbReference>
<dbReference type="PANTHER" id="PTHR22888:SF9">
    <property type="entry name" value="CYTOCHROME C OXIDASE SUBUNIT 2"/>
    <property type="match status" value="1"/>
</dbReference>
<dbReference type="GO" id="GO:0005886">
    <property type="term" value="C:plasma membrane"/>
    <property type="evidence" value="ECO:0007669"/>
    <property type="project" value="UniProtKB-SubCell"/>
</dbReference>
<dbReference type="Pfam" id="PF02790">
    <property type="entry name" value="COX2_TM"/>
    <property type="match status" value="1"/>
</dbReference>
<keyword evidence="6 15" id="KW-0479">Metal-binding</keyword>
<comment type="cofactor">
    <cofactor evidence="15">
        <name>Cu cation</name>
        <dbReference type="ChEBI" id="CHEBI:23378"/>
    </cofactor>
    <text evidence="15">Binds a copper A center.</text>
</comment>
<dbReference type="InterPro" id="IPR011759">
    <property type="entry name" value="Cyt_c_oxidase_su2_TM_dom"/>
</dbReference>
<evidence type="ECO:0000256" key="16">
    <source>
        <dbReference type="SAM" id="Phobius"/>
    </source>
</evidence>
<dbReference type="InterPro" id="IPR002429">
    <property type="entry name" value="CcO_II-like_C"/>
</dbReference>
<comment type="function">
    <text evidence="12 15">Subunits I and II form the functional core of the enzyme complex. Electrons originating in cytochrome c are transferred via heme a and Cu(A) to the binuclear center formed by heme a3 and Cu(B).</text>
</comment>
<evidence type="ECO:0000256" key="5">
    <source>
        <dbReference type="ARBA" id="ARBA00022692"/>
    </source>
</evidence>
<evidence type="ECO:0000256" key="13">
    <source>
        <dbReference type="ARBA" id="ARBA00047816"/>
    </source>
</evidence>
<dbReference type="RefSeq" id="WP_007426408.1">
    <property type="nucleotide sequence ID" value="NZ_AMGO01000021.1"/>
</dbReference>
<dbReference type="SUPFAM" id="SSF81464">
    <property type="entry name" value="Cytochrome c oxidase subunit II-like, transmembrane region"/>
    <property type="match status" value="1"/>
</dbReference>